<proteinExistence type="predicted"/>
<evidence type="ECO:0000256" key="1">
    <source>
        <dbReference type="ARBA" id="ARBA00023284"/>
    </source>
</evidence>
<organism evidence="4 5">
    <name type="scientific">Shimia haliotis</name>
    <dbReference type="NCBI Taxonomy" id="1280847"/>
    <lineage>
        <taxon>Bacteria</taxon>
        <taxon>Pseudomonadati</taxon>
        <taxon>Pseudomonadota</taxon>
        <taxon>Alphaproteobacteria</taxon>
        <taxon>Rhodobacterales</taxon>
        <taxon>Roseobacteraceae</taxon>
    </lineage>
</organism>
<sequence length="205" mass="22292">MKSFGFIKQCSASVYTACAAIAIAAGLFVSATGAMAGDTVTIENLTEMRDGDMRKLNFHSDPKKVSTNAFISEDGEDITLDAYEGKIVLLNFWATWCAPCRHEMPMLSELQTQLGGDAFEVVTIATGRNMVPAMKKFFEEIGVDNLPLHRDPKQKLARDMAVLGLPATLIIDANGQEIARLQGDADWSSENARAIVAALIMMNTQ</sequence>
<evidence type="ECO:0000313" key="4">
    <source>
        <dbReference type="EMBL" id="SFK83895.1"/>
    </source>
</evidence>
<protein>
    <submittedName>
        <fullName evidence="4">Thiol-disulfide isomerase or thioredoxin</fullName>
    </submittedName>
</protein>
<dbReference type="CDD" id="cd02966">
    <property type="entry name" value="TlpA_like_family"/>
    <property type="match status" value="1"/>
</dbReference>
<dbReference type="PANTHER" id="PTHR42852:SF13">
    <property type="entry name" value="PROTEIN DIPZ"/>
    <property type="match status" value="1"/>
</dbReference>
<dbReference type="Gene3D" id="3.40.30.10">
    <property type="entry name" value="Glutaredoxin"/>
    <property type="match status" value="1"/>
</dbReference>
<keyword evidence="5" id="KW-1185">Reference proteome</keyword>
<feature type="signal peptide" evidence="2">
    <location>
        <begin position="1"/>
        <end position="36"/>
    </location>
</feature>
<dbReference type="SUPFAM" id="SSF52833">
    <property type="entry name" value="Thioredoxin-like"/>
    <property type="match status" value="1"/>
</dbReference>
<dbReference type="InterPro" id="IPR017937">
    <property type="entry name" value="Thioredoxin_CS"/>
</dbReference>
<dbReference type="InterPro" id="IPR000866">
    <property type="entry name" value="AhpC/TSA"/>
</dbReference>
<keyword evidence="2" id="KW-0732">Signal</keyword>
<dbReference type="PROSITE" id="PS00194">
    <property type="entry name" value="THIOREDOXIN_1"/>
    <property type="match status" value="1"/>
</dbReference>
<dbReference type="Proteomes" id="UP000198851">
    <property type="component" value="Unassembled WGS sequence"/>
</dbReference>
<dbReference type="Pfam" id="PF00578">
    <property type="entry name" value="AhpC-TSA"/>
    <property type="match status" value="1"/>
</dbReference>
<reference evidence="5" key="1">
    <citation type="submission" date="2016-10" db="EMBL/GenBank/DDBJ databases">
        <authorList>
            <person name="Varghese N."/>
            <person name="Submissions S."/>
        </authorList>
    </citation>
    <scope>NUCLEOTIDE SEQUENCE [LARGE SCALE GENOMIC DNA]</scope>
    <source>
        <strain evidence="5">DSM 28453</strain>
    </source>
</reference>
<dbReference type="InterPro" id="IPR013766">
    <property type="entry name" value="Thioredoxin_domain"/>
</dbReference>
<accession>A0A1I4CSK8</accession>
<dbReference type="RefSeq" id="WP_425288669.1">
    <property type="nucleotide sequence ID" value="NZ_FOSZ01000002.1"/>
</dbReference>
<evidence type="ECO:0000256" key="2">
    <source>
        <dbReference type="SAM" id="SignalP"/>
    </source>
</evidence>
<gene>
    <name evidence="4" type="ORF">SAMN04488036_102463</name>
</gene>
<evidence type="ECO:0000313" key="5">
    <source>
        <dbReference type="Proteomes" id="UP000198851"/>
    </source>
</evidence>
<feature type="chain" id="PRO_5011762175" evidence="2">
    <location>
        <begin position="37"/>
        <end position="205"/>
    </location>
</feature>
<keyword evidence="1" id="KW-0676">Redox-active center</keyword>
<dbReference type="PROSITE" id="PS51352">
    <property type="entry name" value="THIOREDOXIN_2"/>
    <property type="match status" value="1"/>
</dbReference>
<dbReference type="STRING" id="1280847.SAMN04488036_102463"/>
<evidence type="ECO:0000259" key="3">
    <source>
        <dbReference type="PROSITE" id="PS51352"/>
    </source>
</evidence>
<dbReference type="AlphaFoldDB" id="A0A1I4CSK8"/>
<keyword evidence="4" id="KW-0413">Isomerase</keyword>
<dbReference type="PANTHER" id="PTHR42852">
    <property type="entry name" value="THIOL:DISULFIDE INTERCHANGE PROTEIN DSBE"/>
    <property type="match status" value="1"/>
</dbReference>
<dbReference type="GO" id="GO:0016853">
    <property type="term" value="F:isomerase activity"/>
    <property type="evidence" value="ECO:0007669"/>
    <property type="project" value="UniProtKB-KW"/>
</dbReference>
<dbReference type="InterPro" id="IPR036249">
    <property type="entry name" value="Thioredoxin-like_sf"/>
</dbReference>
<dbReference type="InterPro" id="IPR050553">
    <property type="entry name" value="Thioredoxin_ResA/DsbE_sf"/>
</dbReference>
<feature type="domain" description="Thioredoxin" evidence="3">
    <location>
        <begin position="34"/>
        <end position="201"/>
    </location>
</feature>
<dbReference type="GO" id="GO:0016209">
    <property type="term" value="F:antioxidant activity"/>
    <property type="evidence" value="ECO:0007669"/>
    <property type="project" value="InterPro"/>
</dbReference>
<name>A0A1I4CSK8_9RHOB</name>
<dbReference type="GO" id="GO:0015036">
    <property type="term" value="F:disulfide oxidoreductase activity"/>
    <property type="evidence" value="ECO:0007669"/>
    <property type="project" value="UniProtKB-ARBA"/>
</dbReference>
<dbReference type="EMBL" id="FOSZ01000002">
    <property type="protein sequence ID" value="SFK83895.1"/>
    <property type="molecule type" value="Genomic_DNA"/>
</dbReference>